<dbReference type="KEGG" id="cbau:H1R16_11485"/>
<dbReference type="Pfam" id="PF13619">
    <property type="entry name" value="KTSC"/>
    <property type="match status" value="1"/>
</dbReference>
<dbReference type="AlphaFoldDB" id="A0A7D7QTQ8"/>
<dbReference type="Proteomes" id="UP000515349">
    <property type="component" value="Chromosome"/>
</dbReference>
<accession>A0A7D7QTQ8</accession>
<dbReference type="RefSeq" id="WP_181886407.1">
    <property type="nucleotide sequence ID" value="NZ_CP059472.1"/>
</dbReference>
<feature type="domain" description="KTSC" evidence="1">
    <location>
        <begin position="3"/>
        <end position="59"/>
    </location>
</feature>
<reference evidence="3" key="1">
    <citation type="submission" date="2020-07" db="EMBL/GenBank/DDBJ databases">
        <title>Chryseobacterium sp. CX-624.</title>
        <authorList>
            <person name="Yang C."/>
        </authorList>
    </citation>
    <scope>NUCLEOTIDE SEQUENCE</scope>
    <source>
        <strain evidence="3">CX-624</strain>
    </source>
</reference>
<evidence type="ECO:0000313" key="5">
    <source>
        <dbReference type="Proteomes" id="UP000539710"/>
    </source>
</evidence>
<gene>
    <name evidence="3" type="ORF">H1R16_11485</name>
    <name evidence="2" type="ORF">H2507_03980</name>
</gene>
<protein>
    <submittedName>
        <fullName evidence="3">KTSC domain-containing protein</fullName>
    </submittedName>
</protein>
<dbReference type="EMBL" id="JACEUX010000001">
    <property type="protein sequence ID" value="MBA5246322.1"/>
    <property type="molecule type" value="Genomic_DNA"/>
</dbReference>
<evidence type="ECO:0000313" key="2">
    <source>
        <dbReference type="EMBL" id="MBA5246322.1"/>
    </source>
</evidence>
<proteinExistence type="predicted"/>
<evidence type="ECO:0000313" key="3">
    <source>
        <dbReference type="EMBL" id="QMS98307.1"/>
    </source>
</evidence>
<dbReference type="EMBL" id="CP059472">
    <property type="protein sequence ID" value="QMS98307.1"/>
    <property type="molecule type" value="Genomic_DNA"/>
</dbReference>
<name>A0A7D7QTQ8_9FLAO</name>
<reference evidence="4" key="2">
    <citation type="submission" date="2020-07" db="EMBL/GenBank/DDBJ databases">
        <title>Chryseobacterium sp.cx-624.</title>
        <authorList>
            <person name="Yang C."/>
        </authorList>
    </citation>
    <scope>NUCLEOTIDE SEQUENCE [LARGE SCALE GENOMIC DNA]</scope>
    <source>
        <strain evidence="4">cx-624</strain>
    </source>
</reference>
<sequence length="65" mass="7710">MPSSVISKYYYKPELRILTIVYISGAVYDYLDVPQEVFDEFRSAYSKGVYLNTEIKPRFAFNKRE</sequence>
<evidence type="ECO:0000259" key="1">
    <source>
        <dbReference type="Pfam" id="PF13619"/>
    </source>
</evidence>
<reference evidence="5" key="3">
    <citation type="submission" date="2020-07" db="EMBL/GenBank/DDBJ databases">
        <title>Flavobacterium sp. xlx-214.</title>
        <authorList>
            <person name="Yang C."/>
        </authorList>
    </citation>
    <scope>NUCLEOTIDE SEQUENCE [LARGE SCALE GENOMIC DNA]</scope>
    <source>
        <strain evidence="5">CX-624</strain>
    </source>
</reference>
<organism evidence="3 4">
    <name type="scientific">Marnyiella aurantia</name>
    <dbReference type="NCBI Taxonomy" id="2758037"/>
    <lineage>
        <taxon>Bacteria</taxon>
        <taxon>Pseudomonadati</taxon>
        <taxon>Bacteroidota</taxon>
        <taxon>Flavobacteriia</taxon>
        <taxon>Flavobacteriales</taxon>
        <taxon>Weeksellaceae</taxon>
        <taxon>Marnyiella</taxon>
    </lineage>
</organism>
<dbReference type="InterPro" id="IPR025309">
    <property type="entry name" value="KTSC_dom"/>
</dbReference>
<dbReference type="Proteomes" id="UP000539710">
    <property type="component" value="Unassembled WGS sequence"/>
</dbReference>
<evidence type="ECO:0000313" key="4">
    <source>
        <dbReference type="Proteomes" id="UP000515349"/>
    </source>
</evidence>
<keyword evidence="5" id="KW-1185">Reference proteome</keyword>
<reference evidence="2" key="4">
    <citation type="submission" date="2020-07" db="EMBL/GenBank/DDBJ databases">
        <authorList>
            <person name="Yang C."/>
        </authorList>
    </citation>
    <scope>NUCLEOTIDE SEQUENCE</scope>
    <source>
        <strain evidence="2">Cx-624</strain>
    </source>
</reference>